<proteinExistence type="inferred from homology"/>
<dbReference type="AlphaFoldDB" id="A0A6G1GKV2"/>
<dbReference type="OrthoDB" id="1933717at2759"/>
<evidence type="ECO:0000256" key="2">
    <source>
        <dbReference type="ARBA" id="ARBA00022857"/>
    </source>
</evidence>
<accession>A0A6G1GKV2</accession>
<organism evidence="5 6">
    <name type="scientific">Aulographum hederae CBS 113979</name>
    <dbReference type="NCBI Taxonomy" id="1176131"/>
    <lineage>
        <taxon>Eukaryota</taxon>
        <taxon>Fungi</taxon>
        <taxon>Dikarya</taxon>
        <taxon>Ascomycota</taxon>
        <taxon>Pezizomycotina</taxon>
        <taxon>Dothideomycetes</taxon>
        <taxon>Pleosporomycetidae</taxon>
        <taxon>Aulographales</taxon>
        <taxon>Aulographaceae</taxon>
    </lineage>
</organism>
<reference evidence="5" key="1">
    <citation type="journal article" date="2020" name="Stud. Mycol.">
        <title>101 Dothideomycetes genomes: a test case for predicting lifestyles and emergence of pathogens.</title>
        <authorList>
            <person name="Haridas S."/>
            <person name="Albert R."/>
            <person name="Binder M."/>
            <person name="Bloem J."/>
            <person name="Labutti K."/>
            <person name="Salamov A."/>
            <person name="Andreopoulos B."/>
            <person name="Baker S."/>
            <person name="Barry K."/>
            <person name="Bills G."/>
            <person name="Bluhm B."/>
            <person name="Cannon C."/>
            <person name="Castanera R."/>
            <person name="Culley D."/>
            <person name="Daum C."/>
            <person name="Ezra D."/>
            <person name="Gonzalez J."/>
            <person name="Henrissat B."/>
            <person name="Kuo A."/>
            <person name="Liang C."/>
            <person name="Lipzen A."/>
            <person name="Lutzoni F."/>
            <person name="Magnuson J."/>
            <person name="Mondo S."/>
            <person name="Nolan M."/>
            <person name="Ohm R."/>
            <person name="Pangilinan J."/>
            <person name="Park H.-J."/>
            <person name="Ramirez L."/>
            <person name="Alfaro M."/>
            <person name="Sun H."/>
            <person name="Tritt A."/>
            <person name="Yoshinaga Y."/>
            <person name="Zwiers L.-H."/>
            <person name="Turgeon B."/>
            <person name="Goodwin S."/>
            <person name="Spatafora J."/>
            <person name="Crous P."/>
            <person name="Grigoriev I."/>
        </authorList>
    </citation>
    <scope>NUCLEOTIDE SEQUENCE</scope>
    <source>
        <strain evidence="5">CBS 113979</strain>
    </source>
</reference>
<gene>
    <name evidence="5" type="ORF">K402DRAFT_386454</name>
</gene>
<keyword evidence="3" id="KW-0560">Oxidoreductase</keyword>
<dbReference type="PRINTS" id="PR00080">
    <property type="entry name" value="SDRFAMILY"/>
</dbReference>
<sequence>MPPYTTIGAVTGANKGIGLAIVRQLALQYPKSPLSTTSSKSTSPPSFLIYLLSRDASRGQSAVTALQQDPQLTSSDVLSTTEIRHHPLDISSSASIAAFANHVKNEHPEGLDFLINNAGIALDGFSSDLVAETLKSNYYGTLECVKEFLPLMKTKKKDSDSPSHPRIVNVSSMVGMLNKYSPALKSRFQDAKSVNEVSALMDEFLAAVKAEEEGGRKLEETGWPRTAYGVSKAGVTGMTKVIGKEQERDGSGVLINSCCPGYVNTDMTKGRGAKTPDEGAQIPVQLAIHDIGGVSGEFWRFGEVAEW</sequence>
<protein>
    <submittedName>
        <fullName evidence="5">Carbonyl reductase</fullName>
    </submittedName>
</protein>
<name>A0A6G1GKV2_9PEZI</name>
<evidence type="ECO:0000256" key="3">
    <source>
        <dbReference type="ARBA" id="ARBA00023002"/>
    </source>
</evidence>
<evidence type="ECO:0000313" key="6">
    <source>
        <dbReference type="Proteomes" id="UP000800041"/>
    </source>
</evidence>
<dbReference type="InterPro" id="IPR002347">
    <property type="entry name" value="SDR_fam"/>
</dbReference>
<dbReference type="SUPFAM" id="SSF51735">
    <property type="entry name" value="NAD(P)-binding Rossmann-fold domains"/>
    <property type="match status" value="1"/>
</dbReference>
<dbReference type="GO" id="GO:0016491">
    <property type="term" value="F:oxidoreductase activity"/>
    <property type="evidence" value="ECO:0007669"/>
    <property type="project" value="UniProtKB-KW"/>
</dbReference>
<dbReference type="Pfam" id="PF00106">
    <property type="entry name" value="adh_short"/>
    <property type="match status" value="2"/>
</dbReference>
<dbReference type="PANTHER" id="PTHR43963:SF6">
    <property type="entry name" value="CHAIN DEHYDROGENASE FAMILY PROTEIN, PUTATIVE (AFU_ORTHOLOGUE AFUA_3G15350)-RELATED"/>
    <property type="match status" value="1"/>
</dbReference>
<evidence type="ECO:0000256" key="4">
    <source>
        <dbReference type="RuleBase" id="RU000363"/>
    </source>
</evidence>
<dbReference type="EMBL" id="ML977199">
    <property type="protein sequence ID" value="KAF1981450.1"/>
    <property type="molecule type" value="Genomic_DNA"/>
</dbReference>
<keyword evidence="6" id="KW-1185">Reference proteome</keyword>
<dbReference type="Proteomes" id="UP000800041">
    <property type="component" value="Unassembled WGS sequence"/>
</dbReference>
<evidence type="ECO:0000313" key="5">
    <source>
        <dbReference type="EMBL" id="KAF1981450.1"/>
    </source>
</evidence>
<dbReference type="PRINTS" id="PR00081">
    <property type="entry name" value="GDHRDH"/>
</dbReference>
<dbReference type="Gene3D" id="3.40.50.720">
    <property type="entry name" value="NAD(P)-binding Rossmann-like Domain"/>
    <property type="match status" value="1"/>
</dbReference>
<comment type="similarity">
    <text evidence="1 4">Belongs to the short-chain dehydrogenases/reductases (SDR) family.</text>
</comment>
<evidence type="ECO:0000256" key="1">
    <source>
        <dbReference type="ARBA" id="ARBA00006484"/>
    </source>
</evidence>
<dbReference type="PANTHER" id="PTHR43963">
    <property type="entry name" value="CARBONYL REDUCTASE 1-RELATED"/>
    <property type="match status" value="1"/>
</dbReference>
<keyword evidence="2" id="KW-0521">NADP</keyword>
<dbReference type="InterPro" id="IPR036291">
    <property type="entry name" value="NAD(P)-bd_dom_sf"/>
</dbReference>